<evidence type="ECO:0000313" key="2">
    <source>
        <dbReference type="Proteomes" id="UP000184474"/>
    </source>
</evidence>
<gene>
    <name evidence="1" type="ORF">SAMN04488028_104320</name>
</gene>
<dbReference type="SUPFAM" id="SSF49464">
    <property type="entry name" value="Carboxypeptidase regulatory domain-like"/>
    <property type="match status" value="1"/>
</dbReference>
<dbReference type="Proteomes" id="UP000184474">
    <property type="component" value="Unassembled WGS sequence"/>
</dbReference>
<dbReference type="InterPro" id="IPR008969">
    <property type="entry name" value="CarboxyPept-like_regulatory"/>
</dbReference>
<protein>
    <submittedName>
        <fullName evidence="1">CarboxypepD_reg-like domain-containing protein</fullName>
    </submittedName>
</protein>
<dbReference type="AlphaFoldDB" id="A0A1M6RWQ0"/>
<accession>A0A1M6RWQ0</accession>
<dbReference type="Pfam" id="PF13715">
    <property type="entry name" value="CarbopepD_reg_2"/>
    <property type="match status" value="1"/>
</dbReference>
<reference evidence="2" key="1">
    <citation type="submission" date="2016-11" db="EMBL/GenBank/DDBJ databases">
        <authorList>
            <person name="Varghese N."/>
            <person name="Submissions S."/>
        </authorList>
    </citation>
    <scope>NUCLEOTIDE SEQUENCE [LARGE SCALE GENOMIC DNA]</scope>
    <source>
        <strain evidence="2">DSM 26134</strain>
    </source>
</reference>
<evidence type="ECO:0000313" key="1">
    <source>
        <dbReference type="EMBL" id="SHK36883.1"/>
    </source>
</evidence>
<dbReference type="EMBL" id="FRAA01000004">
    <property type="protein sequence ID" value="SHK36883.1"/>
    <property type="molecule type" value="Genomic_DNA"/>
</dbReference>
<proteinExistence type="predicted"/>
<keyword evidence="2" id="KW-1185">Reference proteome</keyword>
<organism evidence="1 2">
    <name type="scientific">Reichenbachiella agariperforans</name>
    <dbReference type="NCBI Taxonomy" id="156994"/>
    <lineage>
        <taxon>Bacteria</taxon>
        <taxon>Pseudomonadati</taxon>
        <taxon>Bacteroidota</taxon>
        <taxon>Cytophagia</taxon>
        <taxon>Cytophagales</taxon>
        <taxon>Reichenbachiellaceae</taxon>
        <taxon>Reichenbachiella</taxon>
    </lineage>
</organism>
<sequence>MLVKSQGVIGQVLARSFQLLSEIDREPVAYAHVVSNEKLLAISDLQGRFKLDSLPSEKCAIKITCVGFKDYKLSTNQISRHKVTKIYLKTDEHYLNEVTVKPENLKGIISTIYNQISNKYFHQRHLLLGTVTEEYVDTSGHVNMAAEAIIEVAKSGYSRKTRVGDVKLDKVYQYHDIQSDVKEYTYSGAHIPHRFDFVMQRFDFISHLDRYDYIFRGEFVSDDDTLEVIEFKPKDQLLGGDFRGLLYLNMTDSVFAKAEYSFAKDGNIKHQYESWKGHRKFLVEYKEHQGQWFLARVWNQALDNENNFLLRQSYFTNEVFPDSTVRWDENEKHLFHQVLVSEPPDSVNEKWSQTVVDTLLENKGASWKNKWLGIVANRFVVNLGVCGYFMNSGIYQMDGSVNGDSFTDEEKVTEFNLGLYFNYHFLLVEDWYLGLGFSESFGGDFTNKNFEVGLTKEWEIPSFRPSYIVTELNYSSNQTELLFGDQKGWQPTYETINNGVGLGMGYEVSLGHQFGIGVHYSFLLGINRSYRYFAQRNSGFLDLKKDEKSLDEAELVLNEESIDHKFLMQSPHTIKLVIRLGRH</sequence>
<name>A0A1M6RWQ0_REIAG</name>
<dbReference type="STRING" id="156994.SAMN04488028_104320"/>